<feature type="transmembrane region" description="Helical" evidence="1">
    <location>
        <begin position="12"/>
        <end position="31"/>
    </location>
</feature>
<feature type="transmembrane region" description="Helical" evidence="1">
    <location>
        <begin position="51"/>
        <end position="69"/>
    </location>
</feature>
<organism evidence="3 4">
    <name type="scientific">Flagellimonas alvinocaridis</name>
    <dbReference type="NCBI Taxonomy" id="2530200"/>
    <lineage>
        <taxon>Bacteria</taxon>
        <taxon>Pseudomonadati</taxon>
        <taxon>Bacteroidota</taxon>
        <taxon>Flavobacteriia</taxon>
        <taxon>Flavobacteriales</taxon>
        <taxon>Flavobacteriaceae</taxon>
        <taxon>Flagellimonas</taxon>
    </lineage>
</organism>
<dbReference type="EMBL" id="SNTZ01000005">
    <property type="protein sequence ID" value="THV58896.1"/>
    <property type="molecule type" value="Genomic_DNA"/>
</dbReference>
<dbReference type="Proteomes" id="UP000310406">
    <property type="component" value="Unassembled WGS sequence"/>
</dbReference>
<feature type="transmembrane region" description="Helical" evidence="1">
    <location>
        <begin position="81"/>
        <end position="102"/>
    </location>
</feature>
<protein>
    <recommendedName>
        <fullName evidence="2">VanZ-like domain-containing protein</fullName>
    </recommendedName>
</protein>
<comment type="caution">
    <text evidence="3">The sequence shown here is derived from an EMBL/GenBank/DDBJ whole genome shotgun (WGS) entry which is preliminary data.</text>
</comment>
<dbReference type="PANTHER" id="PTHR28008">
    <property type="entry name" value="DOMAIN PROTEIN, PUTATIVE (AFU_ORTHOLOGUE AFUA_3G10980)-RELATED"/>
    <property type="match status" value="1"/>
</dbReference>
<name>A0A4V4HWY1_9FLAO</name>
<dbReference type="AlphaFoldDB" id="A0A4V4HWY1"/>
<keyword evidence="1" id="KW-1133">Transmembrane helix</keyword>
<dbReference type="NCBIfam" id="NF037970">
    <property type="entry name" value="vanZ_1"/>
    <property type="match status" value="1"/>
</dbReference>
<evidence type="ECO:0000256" key="1">
    <source>
        <dbReference type="SAM" id="Phobius"/>
    </source>
</evidence>
<gene>
    <name evidence="3" type="ORF">EZV76_11570</name>
</gene>
<evidence type="ECO:0000313" key="4">
    <source>
        <dbReference type="Proteomes" id="UP000310406"/>
    </source>
</evidence>
<dbReference type="InterPro" id="IPR006976">
    <property type="entry name" value="VanZ-like"/>
</dbReference>
<keyword evidence="1" id="KW-0472">Membrane</keyword>
<dbReference type="Pfam" id="PF04892">
    <property type="entry name" value="VanZ"/>
    <property type="match status" value="1"/>
</dbReference>
<feature type="transmembrane region" description="Helical" evidence="1">
    <location>
        <begin position="114"/>
        <end position="132"/>
    </location>
</feature>
<keyword evidence="1" id="KW-0812">Transmembrane</keyword>
<sequence>MITRHWWVLKKNTYTILFISWVLIITVLSLFSFSEVDLDTGKLNIPYADKITHFIFYLVFGILGCFFVRERTKGQAELTKTSWFMLVGAIVYGIFIEALQYTMTTDRMAEFGDVLANTFGAFVGIGLVRWYFSKKRPLKWKF</sequence>
<dbReference type="PANTHER" id="PTHR28008:SF1">
    <property type="entry name" value="DOMAIN PROTEIN, PUTATIVE (AFU_ORTHOLOGUE AFUA_3G10980)-RELATED"/>
    <property type="match status" value="1"/>
</dbReference>
<reference evidence="3 4" key="1">
    <citation type="submission" date="2019-03" db="EMBL/GenBank/DDBJ databases">
        <title>Muricauda SCR12 sp.nov, a marine bacterium isolated from Pacific Ocean:the Okinawa trough.</title>
        <authorList>
            <person name="Liu L."/>
        </authorList>
    </citation>
    <scope>NUCLEOTIDE SEQUENCE [LARGE SCALE GENOMIC DNA]</scope>
    <source>
        <strain evidence="3 4">SCR12</strain>
    </source>
</reference>
<keyword evidence="4" id="KW-1185">Reference proteome</keyword>
<evidence type="ECO:0000313" key="3">
    <source>
        <dbReference type="EMBL" id="THV58896.1"/>
    </source>
</evidence>
<evidence type="ECO:0000259" key="2">
    <source>
        <dbReference type="Pfam" id="PF04892"/>
    </source>
</evidence>
<feature type="domain" description="VanZ-like" evidence="2">
    <location>
        <begin position="35"/>
        <end position="130"/>
    </location>
</feature>
<accession>A0A4V4HWY1</accession>
<proteinExistence type="predicted"/>